<accession>A0A517T7E4</accession>
<sequence length="109" mass="12519">MKGPGFRLAIDVRRVWQCPSCERIIKTDGSICQLRCDCDQQTQPFFQFVEGLHKTASPFDHIAYVAKQRIAAVVGWEHMDEMDHTKEHLNASEDSPIAENEEASRKEEE</sequence>
<proteinExistence type="predicted"/>
<name>A0A517T7E4_9PLAN</name>
<dbReference type="Proteomes" id="UP000319976">
    <property type="component" value="Chromosome"/>
</dbReference>
<reference evidence="2 3" key="1">
    <citation type="submission" date="2019-02" db="EMBL/GenBank/DDBJ databases">
        <title>Deep-cultivation of Planctomycetes and their phenomic and genomic characterization uncovers novel biology.</title>
        <authorList>
            <person name="Wiegand S."/>
            <person name="Jogler M."/>
            <person name="Boedeker C."/>
            <person name="Pinto D."/>
            <person name="Vollmers J."/>
            <person name="Rivas-Marin E."/>
            <person name="Kohn T."/>
            <person name="Peeters S.H."/>
            <person name="Heuer A."/>
            <person name="Rast P."/>
            <person name="Oberbeckmann S."/>
            <person name="Bunk B."/>
            <person name="Jeske O."/>
            <person name="Meyerdierks A."/>
            <person name="Storesund J.E."/>
            <person name="Kallscheuer N."/>
            <person name="Luecker S."/>
            <person name="Lage O.M."/>
            <person name="Pohl T."/>
            <person name="Merkel B.J."/>
            <person name="Hornburger P."/>
            <person name="Mueller R.-W."/>
            <person name="Bruemmer F."/>
            <person name="Labrenz M."/>
            <person name="Spormann A.M."/>
            <person name="Op den Camp H."/>
            <person name="Overmann J."/>
            <person name="Amann R."/>
            <person name="Jetten M.S.M."/>
            <person name="Mascher T."/>
            <person name="Medema M.H."/>
            <person name="Devos D.P."/>
            <person name="Kaster A.-K."/>
            <person name="Ovreas L."/>
            <person name="Rohde M."/>
            <person name="Galperin M.Y."/>
            <person name="Jogler C."/>
        </authorList>
    </citation>
    <scope>NUCLEOTIDE SEQUENCE [LARGE SCALE GENOMIC DNA]</scope>
    <source>
        <strain evidence="2 3">V22</strain>
    </source>
</reference>
<keyword evidence="3" id="KW-1185">Reference proteome</keyword>
<gene>
    <name evidence="2" type="ORF">V22_15210</name>
</gene>
<evidence type="ECO:0000256" key="1">
    <source>
        <dbReference type="SAM" id="MobiDB-lite"/>
    </source>
</evidence>
<evidence type="ECO:0000313" key="3">
    <source>
        <dbReference type="Proteomes" id="UP000319976"/>
    </source>
</evidence>
<dbReference type="KEGG" id="chya:V22_15210"/>
<protein>
    <submittedName>
        <fullName evidence="2">Uncharacterized protein</fullName>
    </submittedName>
</protein>
<organism evidence="2 3">
    <name type="scientific">Calycomorphotria hydatis</name>
    <dbReference type="NCBI Taxonomy" id="2528027"/>
    <lineage>
        <taxon>Bacteria</taxon>
        <taxon>Pseudomonadati</taxon>
        <taxon>Planctomycetota</taxon>
        <taxon>Planctomycetia</taxon>
        <taxon>Planctomycetales</taxon>
        <taxon>Planctomycetaceae</taxon>
        <taxon>Calycomorphotria</taxon>
    </lineage>
</organism>
<dbReference type="RefSeq" id="WP_145261323.1">
    <property type="nucleotide sequence ID" value="NZ_CP036316.1"/>
</dbReference>
<feature type="region of interest" description="Disordered" evidence="1">
    <location>
        <begin position="84"/>
        <end position="109"/>
    </location>
</feature>
<dbReference type="EMBL" id="CP036316">
    <property type="protein sequence ID" value="QDT64289.1"/>
    <property type="molecule type" value="Genomic_DNA"/>
</dbReference>
<dbReference type="OrthoDB" id="211247at2"/>
<dbReference type="AlphaFoldDB" id="A0A517T7E4"/>
<evidence type="ECO:0000313" key="2">
    <source>
        <dbReference type="EMBL" id="QDT64289.1"/>
    </source>
</evidence>